<dbReference type="EMBL" id="KB007805">
    <property type="protein sequence ID" value="ELR25508.1"/>
    <property type="molecule type" value="Genomic_DNA"/>
</dbReference>
<reference evidence="2 3" key="1">
    <citation type="journal article" date="2013" name="Genome Biol.">
        <title>Genome of Acanthamoeba castellanii highlights extensive lateral gene transfer and early evolution of tyrosine kinase signaling.</title>
        <authorList>
            <person name="Clarke M."/>
            <person name="Lohan A.J."/>
            <person name="Liu B."/>
            <person name="Lagkouvardos I."/>
            <person name="Roy S."/>
            <person name="Zafar N."/>
            <person name="Bertelli C."/>
            <person name="Schilde C."/>
            <person name="Kianianmomeni A."/>
            <person name="Burglin T.R."/>
            <person name="Frech C."/>
            <person name="Turcotte B."/>
            <person name="Kopec K.O."/>
            <person name="Synnott J.M."/>
            <person name="Choo C."/>
            <person name="Paponov I."/>
            <person name="Finkler A."/>
            <person name="Soon Heng Tan C."/>
            <person name="Hutchins A.P."/>
            <person name="Weinmeier T."/>
            <person name="Rattei T."/>
            <person name="Chu J.S."/>
            <person name="Gimenez G."/>
            <person name="Irimia M."/>
            <person name="Rigden D.J."/>
            <person name="Fitzpatrick D.A."/>
            <person name="Lorenzo-Morales J."/>
            <person name="Bateman A."/>
            <person name="Chiu C.H."/>
            <person name="Tang P."/>
            <person name="Hegemann P."/>
            <person name="Fromm H."/>
            <person name="Raoult D."/>
            <person name="Greub G."/>
            <person name="Miranda-Saavedra D."/>
            <person name="Chen N."/>
            <person name="Nash P."/>
            <person name="Ginger M.L."/>
            <person name="Horn M."/>
            <person name="Schaap P."/>
            <person name="Caler L."/>
            <person name="Loftus B."/>
        </authorList>
    </citation>
    <scope>NUCLEOTIDE SEQUENCE [LARGE SCALE GENOMIC DNA]</scope>
    <source>
        <strain evidence="2 3">Neff</strain>
    </source>
</reference>
<dbReference type="GeneID" id="14926567"/>
<gene>
    <name evidence="2" type="ORF">ACA1_295950</name>
</gene>
<dbReference type="VEuPathDB" id="AmoebaDB:ACA1_295950"/>
<sequence>MEKRSPSGEPIIERDTGFKRRLKRLLGIFVFRQSYLDLANVHIDAAERRARLVGEWQNYGVLMALIAGFAVQIYMDPPQTKVDGNATWMPTLFGIFIVVALASNFFGILLTLSFYRALNAIPDRKNKKFIRSLSFVLGIPTIFLMLGVISFCAAMVVAARLLYDDAIFIFICVLTGCICLVWLLIHLYTPLVLRALRSA</sequence>
<dbReference type="RefSeq" id="XP_004368263.1">
    <property type="nucleotide sequence ID" value="XM_004368206.1"/>
</dbReference>
<keyword evidence="1" id="KW-0812">Transmembrane</keyword>
<accession>L8HLG1</accession>
<evidence type="ECO:0000313" key="2">
    <source>
        <dbReference type="EMBL" id="ELR25508.1"/>
    </source>
</evidence>
<feature type="transmembrane region" description="Helical" evidence="1">
    <location>
        <begin position="56"/>
        <end position="75"/>
    </location>
</feature>
<name>L8HLG1_ACACF</name>
<keyword evidence="1" id="KW-1133">Transmembrane helix</keyword>
<organism evidence="2 3">
    <name type="scientific">Acanthamoeba castellanii (strain ATCC 30010 / Neff)</name>
    <dbReference type="NCBI Taxonomy" id="1257118"/>
    <lineage>
        <taxon>Eukaryota</taxon>
        <taxon>Amoebozoa</taxon>
        <taxon>Discosea</taxon>
        <taxon>Longamoebia</taxon>
        <taxon>Centramoebida</taxon>
        <taxon>Acanthamoebidae</taxon>
        <taxon>Acanthamoeba</taxon>
    </lineage>
</organism>
<dbReference type="Proteomes" id="UP000011083">
    <property type="component" value="Unassembled WGS sequence"/>
</dbReference>
<feature type="transmembrane region" description="Helical" evidence="1">
    <location>
        <begin position="95"/>
        <end position="115"/>
    </location>
</feature>
<feature type="transmembrane region" description="Helical" evidence="1">
    <location>
        <begin position="167"/>
        <end position="188"/>
    </location>
</feature>
<keyword evidence="1" id="KW-0472">Membrane</keyword>
<dbReference type="AlphaFoldDB" id="L8HLG1"/>
<protein>
    <submittedName>
        <fullName evidence="2">Uncharacterized protein</fullName>
    </submittedName>
</protein>
<evidence type="ECO:0000256" key="1">
    <source>
        <dbReference type="SAM" id="Phobius"/>
    </source>
</evidence>
<feature type="transmembrane region" description="Helical" evidence="1">
    <location>
        <begin position="135"/>
        <end position="161"/>
    </location>
</feature>
<proteinExistence type="predicted"/>
<dbReference type="KEGG" id="acan:ACA1_295950"/>
<evidence type="ECO:0000313" key="3">
    <source>
        <dbReference type="Proteomes" id="UP000011083"/>
    </source>
</evidence>
<keyword evidence="3" id="KW-1185">Reference proteome</keyword>